<gene>
    <name evidence="2" type="ORF">B0I03_1013</name>
</gene>
<protein>
    <submittedName>
        <fullName evidence="2">PDZ domain-containing protein</fullName>
    </submittedName>
</protein>
<dbReference type="Pfam" id="PF13650">
    <property type="entry name" value="Asp_protease_2"/>
    <property type="match status" value="1"/>
</dbReference>
<accession>A0A327YXY6</accession>
<organism evidence="2 3">
    <name type="scientific">Flavobacterium aquaticum</name>
    <dbReference type="NCBI Taxonomy" id="1236486"/>
    <lineage>
        <taxon>Bacteria</taxon>
        <taxon>Pseudomonadati</taxon>
        <taxon>Bacteroidota</taxon>
        <taxon>Flavobacteriia</taxon>
        <taxon>Flavobacteriales</taxon>
        <taxon>Flavobacteriaceae</taxon>
        <taxon>Flavobacterium</taxon>
    </lineage>
</organism>
<dbReference type="Proteomes" id="UP000249620">
    <property type="component" value="Unassembled WGS sequence"/>
</dbReference>
<dbReference type="InterPro" id="IPR001478">
    <property type="entry name" value="PDZ"/>
</dbReference>
<evidence type="ECO:0000259" key="1">
    <source>
        <dbReference type="SMART" id="SM00228"/>
    </source>
</evidence>
<dbReference type="InterPro" id="IPR036034">
    <property type="entry name" value="PDZ_sf"/>
</dbReference>
<comment type="caution">
    <text evidence="2">The sequence shown here is derived from an EMBL/GenBank/DDBJ whole genome shotgun (WGS) entry which is preliminary data.</text>
</comment>
<dbReference type="EMBL" id="QLMI01000001">
    <property type="protein sequence ID" value="RAK24847.1"/>
    <property type="molecule type" value="Genomic_DNA"/>
</dbReference>
<dbReference type="SMART" id="SM00228">
    <property type="entry name" value="PDZ"/>
    <property type="match status" value="1"/>
</dbReference>
<dbReference type="Pfam" id="PF17820">
    <property type="entry name" value="PDZ_6"/>
    <property type="match status" value="1"/>
</dbReference>
<name>A0A327YXY6_9FLAO</name>
<dbReference type="InterPro" id="IPR021109">
    <property type="entry name" value="Peptidase_aspartic_dom_sf"/>
</dbReference>
<sequence length="435" mass="49633">MTKIFFLRILILYTATFFAQDSIIWNSKKDKIKIPFELSHNLIIIDVVFNGVKLKMIADTGAEKNILFAFPEKDSITLHKASKMKVSGVGTGSAIEAYISNSNKLEINNYTDFNFQILLIPNQEINIVNKLGIPINGVLGSSFFKSFITEINYEKKILFLHKKLPKNSSSYNKTNVLISNNKAYINVDAYINDTFLKLKLLYDTGLSDGLWLFKDEKIIINNKSINDILGRGLSGDITGERSRVDKVVFDNFEMKEVLVAYPDSSSFKQIEIIKGRNGSLGGEVTKRFNWILDYKSNTFYFKKNNLFYEPFNFNMSGIEVQHSGMQLIKEELDYSAATSKIALVKNENNFNFSQDFRYQLKPVFEIYAVRKDSPADKIGIKVGDVLKKINGVASYNLSIQRITDIFQSEEGKQITIVVDRKGEILTFKFNLEKIL</sequence>
<proteinExistence type="predicted"/>
<evidence type="ECO:0000313" key="3">
    <source>
        <dbReference type="Proteomes" id="UP000249620"/>
    </source>
</evidence>
<dbReference type="AlphaFoldDB" id="A0A327YXY6"/>
<reference evidence="2 3" key="1">
    <citation type="submission" date="2018-06" db="EMBL/GenBank/DDBJ databases">
        <title>Genomic Encyclopedia of Type Strains, Phase III (KMG-III): the genomes of soil and plant-associated and newly described type strains.</title>
        <authorList>
            <person name="Whitman W."/>
        </authorList>
    </citation>
    <scope>NUCLEOTIDE SEQUENCE [LARGE SCALE GENOMIC DNA]</scope>
    <source>
        <strain evidence="2 3">CGMCC 1.12398</strain>
    </source>
</reference>
<feature type="domain" description="PDZ" evidence="1">
    <location>
        <begin position="321"/>
        <end position="422"/>
    </location>
</feature>
<dbReference type="OrthoDB" id="3521766at2"/>
<dbReference type="SUPFAM" id="SSF50156">
    <property type="entry name" value="PDZ domain-like"/>
    <property type="match status" value="1"/>
</dbReference>
<dbReference type="RefSeq" id="WP_111565451.1">
    <property type="nucleotide sequence ID" value="NZ_QLMI01000001.1"/>
</dbReference>
<dbReference type="Gene3D" id="2.40.70.10">
    <property type="entry name" value="Acid Proteases"/>
    <property type="match status" value="1"/>
</dbReference>
<keyword evidence="3" id="KW-1185">Reference proteome</keyword>
<dbReference type="InterPro" id="IPR041489">
    <property type="entry name" value="PDZ_6"/>
</dbReference>
<dbReference type="Gene3D" id="2.30.42.10">
    <property type="match status" value="1"/>
</dbReference>
<evidence type="ECO:0000313" key="2">
    <source>
        <dbReference type="EMBL" id="RAK24847.1"/>
    </source>
</evidence>